<proteinExistence type="predicted"/>
<evidence type="ECO:0000256" key="1">
    <source>
        <dbReference type="SAM" id="MobiDB-lite"/>
    </source>
</evidence>
<feature type="compositionally biased region" description="Basic and acidic residues" evidence="1">
    <location>
        <begin position="168"/>
        <end position="207"/>
    </location>
</feature>
<accession>A0AAN8K3Z9</accession>
<gene>
    <name evidence="2" type="ORF">SNE40_007646</name>
</gene>
<feature type="compositionally biased region" description="Low complexity" evidence="1">
    <location>
        <begin position="145"/>
        <end position="158"/>
    </location>
</feature>
<feature type="compositionally biased region" description="Low complexity" evidence="1">
    <location>
        <begin position="62"/>
        <end position="76"/>
    </location>
</feature>
<keyword evidence="3" id="KW-1185">Reference proteome</keyword>
<protein>
    <submittedName>
        <fullName evidence="2">Uncharacterized protein</fullName>
    </submittedName>
</protein>
<organism evidence="2 3">
    <name type="scientific">Patella caerulea</name>
    <name type="common">Rayed Mediterranean limpet</name>
    <dbReference type="NCBI Taxonomy" id="87958"/>
    <lineage>
        <taxon>Eukaryota</taxon>
        <taxon>Metazoa</taxon>
        <taxon>Spiralia</taxon>
        <taxon>Lophotrochozoa</taxon>
        <taxon>Mollusca</taxon>
        <taxon>Gastropoda</taxon>
        <taxon>Patellogastropoda</taxon>
        <taxon>Patelloidea</taxon>
        <taxon>Patellidae</taxon>
        <taxon>Patella</taxon>
    </lineage>
</organism>
<dbReference type="Proteomes" id="UP001347796">
    <property type="component" value="Unassembled WGS sequence"/>
</dbReference>
<comment type="caution">
    <text evidence="2">The sequence shown here is derived from an EMBL/GenBank/DDBJ whole genome shotgun (WGS) entry which is preliminary data.</text>
</comment>
<feature type="compositionally biased region" description="Polar residues" evidence="1">
    <location>
        <begin position="1"/>
        <end position="35"/>
    </location>
</feature>
<dbReference type="EMBL" id="JAZGQO010000006">
    <property type="protein sequence ID" value="KAK6185403.1"/>
    <property type="molecule type" value="Genomic_DNA"/>
</dbReference>
<feature type="region of interest" description="Disordered" evidence="1">
    <location>
        <begin position="1"/>
        <end position="215"/>
    </location>
</feature>
<reference evidence="2 3" key="1">
    <citation type="submission" date="2024-01" db="EMBL/GenBank/DDBJ databases">
        <title>The genome of the rayed Mediterranean limpet Patella caerulea (Linnaeus, 1758).</title>
        <authorList>
            <person name="Anh-Thu Weber A."/>
            <person name="Halstead-Nussloch G."/>
        </authorList>
    </citation>
    <scope>NUCLEOTIDE SEQUENCE [LARGE SCALE GENOMIC DNA]</scope>
    <source>
        <strain evidence="2">AATW-2023a</strain>
        <tissue evidence="2">Whole specimen</tissue>
    </source>
</reference>
<evidence type="ECO:0000313" key="3">
    <source>
        <dbReference type="Proteomes" id="UP001347796"/>
    </source>
</evidence>
<dbReference type="AlphaFoldDB" id="A0AAN8K3Z9"/>
<name>A0AAN8K3Z9_PATCE</name>
<evidence type="ECO:0000313" key="2">
    <source>
        <dbReference type="EMBL" id="KAK6185403.1"/>
    </source>
</evidence>
<sequence>MATGKSSATQKATLTVNQQESSEKSSTTNGPQQQPVRRKSGMLLELRDYEEDEMYGPEAGNSSRRPSTSSLSRYRSCPQLASALSKPDSPGSDLLTIDEPSTDDISPNISRTFQSPDSDRSCTPTPPSSPGSRRSDTSRSIPGNTTPSWDPSSPSSTPKLQRRARKEHKYDRIASTESAPREINLRLPLREDTSSRFDRRRERDSKTFSDLYDSPPEVSIDYRVSETSDDDSIKYHGQNHLPDDGRDKCERWLQTLKLSNADRIKSRSQMQLPPM</sequence>
<feature type="region of interest" description="Disordered" evidence="1">
    <location>
        <begin position="227"/>
        <end position="247"/>
    </location>
</feature>
<feature type="compositionally biased region" description="Polar residues" evidence="1">
    <location>
        <begin position="103"/>
        <end position="114"/>
    </location>
</feature>